<accession>A0A0B7BW60</accession>
<feature type="non-terminal residue" evidence="1">
    <location>
        <position position="1"/>
    </location>
</feature>
<name>A0A0B7BW60_9EUPU</name>
<gene>
    <name evidence="1" type="primary">ORF211891</name>
</gene>
<protein>
    <submittedName>
        <fullName evidence="1">Uncharacterized protein</fullName>
    </submittedName>
</protein>
<reference evidence="1" key="1">
    <citation type="submission" date="2014-12" db="EMBL/GenBank/DDBJ databases">
        <title>Insight into the proteome of Arion vulgaris.</title>
        <authorList>
            <person name="Aradska J."/>
            <person name="Bulat T."/>
            <person name="Smidak R."/>
            <person name="Sarate P."/>
            <person name="Gangsoo J."/>
            <person name="Sialana F."/>
            <person name="Bilban M."/>
            <person name="Lubec G."/>
        </authorList>
    </citation>
    <scope>NUCLEOTIDE SEQUENCE</scope>
    <source>
        <tissue evidence="1">Skin</tissue>
    </source>
</reference>
<proteinExistence type="predicted"/>
<evidence type="ECO:0000313" key="1">
    <source>
        <dbReference type="EMBL" id="CEK96390.1"/>
    </source>
</evidence>
<dbReference type="AlphaFoldDB" id="A0A0B7BW60"/>
<sequence>GEKEATHKKKPNLRKQRIFQISTKRHKTVDNNTLSKFEVRERELQVKNKT</sequence>
<dbReference type="EMBL" id="HACG01049525">
    <property type="protein sequence ID" value="CEK96390.1"/>
    <property type="molecule type" value="Transcribed_RNA"/>
</dbReference>
<organism evidence="1">
    <name type="scientific">Arion vulgaris</name>
    <dbReference type="NCBI Taxonomy" id="1028688"/>
    <lineage>
        <taxon>Eukaryota</taxon>
        <taxon>Metazoa</taxon>
        <taxon>Spiralia</taxon>
        <taxon>Lophotrochozoa</taxon>
        <taxon>Mollusca</taxon>
        <taxon>Gastropoda</taxon>
        <taxon>Heterobranchia</taxon>
        <taxon>Euthyneura</taxon>
        <taxon>Panpulmonata</taxon>
        <taxon>Eupulmonata</taxon>
        <taxon>Stylommatophora</taxon>
        <taxon>Helicina</taxon>
        <taxon>Arionoidea</taxon>
        <taxon>Arionidae</taxon>
        <taxon>Arion</taxon>
    </lineage>
</organism>